<dbReference type="PROSITE" id="PS51257">
    <property type="entry name" value="PROKAR_LIPOPROTEIN"/>
    <property type="match status" value="1"/>
</dbReference>
<dbReference type="EMBL" id="QFXC01000008">
    <property type="protein sequence ID" value="RDH84049.1"/>
    <property type="molecule type" value="Genomic_DNA"/>
</dbReference>
<protein>
    <recommendedName>
        <fullName evidence="5">Acidic integral membrane protein</fullName>
    </recommendedName>
</protein>
<reference evidence="3 4" key="1">
    <citation type="journal article" date="2018" name="ISME J.">
        <title>Endosymbiont genomes yield clues of tubeworm success.</title>
        <authorList>
            <person name="Li Y."/>
            <person name="Liles M.R."/>
            <person name="Halanych K.M."/>
        </authorList>
    </citation>
    <scope>NUCLEOTIDE SEQUENCE [LARGE SCALE GENOMIC DNA]</scope>
    <source>
        <strain evidence="3">A1464</strain>
    </source>
</reference>
<gene>
    <name evidence="3" type="ORF">DIZ80_07915</name>
</gene>
<feature type="signal peptide" evidence="2">
    <location>
        <begin position="1"/>
        <end position="20"/>
    </location>
</feature>
<proteinExistence type="predicted"/>
<keyword evidence="4" id="KW-1185">Reference proteome</keyword>
<feature type="chain" id="PRO_5016596753" description="Acidic integral membrane protein" evidence="2">
    <location>
        <begin position="21"/>
        <end position="123"/>
    </location>
</feature>
<evidence type="ECO:0000313" key="4">
    <source>
        <dbReference type="Proteomes" id="UP000254266"/>
    </source>
</evidence>
<comment type="caution">
    <text evidence="3">The sequence shown here is derived from an EMBL/GenBank/DDBJ whole genome shotgun (WGS) entry which is preliminary data.</text>
</comment>
<evidence type="ECO:0000256" key="1">
    <source>
        <dbReference type="SAM" id="MobiDB-lite"/>
    </source>
</evidence>
<dbReference type="AlphaFoldDB" id="A0A370DGK6"/>
<name>A0A370DGK6_9GAMM</name>
<evidence type="ECO:0008006" key="5">
    <source>
        <dbReference type="Google" id="ProtNLM"/>
    </source>
</evidence>
<feature type="region of interest" description="Disordered" evidence="1">
    <location>
        <begin position="100"/>
        <end position="123"/>
    </location>
</feature>
<dbReference type="Proteomes" id="UP000254266">
    <property type="component" value="Unassembled WGS sequence"/>
</dbReference>
<keyword evidence="2" id="KW-0732">Signal</keyword>
<accession>A0A370DGK6</accession>
<evidence type="ECO:0000313" key="3">
    <source>
        <dbReference type="EMBL" id="RDH84049.1"/>
    </source>
</evidence>
<organism evidence="3 4">
    <name type="scientific">endosymbiont of Galathealinum brachiosum</name>
    <dbReference type="NCBI Taxonomy" id="2200906"/>
    <lineage>
        <taxon>Bacteria</taxon>
        <taxon>Pseudomonadati</taxon>
        <taxon>Pseudomonadota</taxon>
        <taxon>Gammaproteobacteria</taxon>
        <taxon>sulfur-oxidizing symbionts</taxon>
    </lineage>
</organism>
<sequence length="123" mass="13034">MKNSILLAVLVMSGLFVISACNEKSASVDSQTEEAIVETPATEVETTETGETINNEVATPTDVESNQESTDVIVKPVNNATGSVNVIFNKNIAAETKEVTKEAGKTTEEEKTVVNAEDKKSAS</sequence>
<evidence type="ECO:0000256" key="2">
    <source>
        <dbReference type="SAM" id="SignalP"/>
    </source>
</evidence>